<feature type="domain" description="Arrestin C-terminal-like" evidence="4">
    <location>
        <begin position="182"/>
        <end position="335"/>
    </location>
</feature>
<feature type="compositionally biased region" description="Polar residues" evidence="3">
    <location>
        <begin position="578"/>
        <end position="591"/>
    </location>
</feature>
<dbReference type="InterPro" id="IPR050357">
    <property type="entry name" value="Arrestin_domain-protein"/>
</dbReference>
<dbReference type="OrthoDB" id="2333384at2759"/>
<proteinExistence type="inferred from homology"/>
<evidence type="ECO:0000256" key="3">
    <source>
        <dbReference type="SAM" id="MobiDB-lite"/>
    </source>
</evidence>
<evidence type="ECO:0000256" key="2">
    <source>
        <dbReference type="ARBA" id="ARBA00038766"/>
    </source>
</evidence>
<keyword evidence="6" id="KW-1185">Reference proteome</keyword>
<evidence type="ECO:0000313" key="6">
    <source>
        <dbReference type="Proteomes" id="UP000183809"/>
    </source>
</evidence>
<sequence length="613" mass="67802">MVATPKVFGGGKSKPVLEIRPDSPFIVFQGDAHHAESATLTGKLVLTNHDSIPVRSIKLSLIGTRKVSWLTNAVNPQQIVYKDEFLREHLQIYPTDLAVKKTVHHMGPGVHEWNFKFTLRGSLPESVEGLAGSYIVYNLHATMDRGMMAKTLYADKHLRIIRTLASEILSDAAMEQTNEDVWADKLCYKITIPQTNFIYGTQAIADFQLIPLKKGVTIGKIKMELHEHVVLNAIQGERNIPHSWDAIVAKDEFEMPTDAEQRMTDEDDDHPFDESFKFKLAIPFPKSLKKCRQNVETDFIRIDHKIKLYVNLHNPEGHTSQLLVKNNCVLFISPNLPIGEDQQVLAAISGSAVEAAMHAEATQAAPPTYAEHQLDQMYRDIDPSGFRTPGGWHGSPNQSGYVTPYYAQSRRNSVEDLPSMDTTVAGGVGASASQLHSRLTRLSISQNNSGLNSRNNSYSRHSSGTNTPHNGYESSAPISPAGNESSNSGNNSGRQSHNSMHRTRDSRDSPSYFPPVDTISYDMEALARIPSYNTALRTPLRTPISEDLPTYAVATSRPASPVHEPPRPGQAHLRGSRETTPSPTGSLATLTEETERNTAFNRALRPEAAHVSH</sequence>
<feature type="region of interest" description="Disordered" evidence="3">
    <location>
        <begin position="444"/>
        <end position="515"/>
    </location>
</feature>
<reference evidence="5 6" key="1">
    <citation type="submission" date="2016-10" db="EMBL/GenBank/DDBJ databases">
        <title>Proteomics and genomics reveal pathogen-plant mechanisms compatible with a hemibiotrophic lifestyle of Diplodia corticola.</title>
        <authorList>
            <person name="Fernandes I."/>
            <person name="De Jonge R."/>
            <person name="Van De Peer Y."/>
            <person name="Devreese B."/>
            <person name="Alves A."/>
            <person name="Esteves A.C."/>
        </authorList>
    </citation>
    <scope>NUCLEOTIDE SEQUENCE [LARGE SCALE GENOMIC DNA]</scope>
    <source>
        <strain evidence="5 6">CBS 112549</strain>
    </source>
</reference>
<dbReference type="PANTHER" id="PTHR11188:SF17">
    <property type="entry name" value="FI21816P1"/>
    <property type="match status" value="1"/>
</dbReference>
<feature type="compositionally biased region" description="Low complexity" evidence="3">
    <location>
        <begin position="479"/>
        <end position="498"/>
    </location>
</feature>
<evidence type="ECO:0000313" key="5">
    <source>
        <dbReference type="EMBL" id="OJD30353.1"/>
    </source>
</evidence>
<dbReference type="InterPro" id="IPR011021">
    <property type="entry name" value="Arrestin-like_N"/>
</dbReference>
<accession>A0A1J9QPG7</accession>
<dbReference type="GO" id="GO:0005829">
    <property type="term" value="C:cytosol"/>
    <property type="evidence" value="ECO:0007669"/>
    <property type="project" value="TreeGrafter"/>
</dbReference>
<dbReference type="InterPro" id="IPR014752">
    <property type="entry name" value="Arrestin-like_C"/>
</dbReference>
<dbReference type="GO" id="GO:0070086">
    <property type="term" value="P:ubiquitin-dependent endocytosis"/>
    <property type="evidence" value="ECO:0007669"/>
    <property type="project" value="TreeGrafter"/>
</dbReference>
<dbReference type="AlphaFoldDB" id="A0A1J9QPG7"/>
<evidence type="ECO:0000256" key="1">
    <source>
        <dbReference type="ARBA" id="ARBA00005298"/>
    </source>
</evidence>
<comment type="caution">
    <text evidence="5">The sequence shown here is derived from an EMBL/GenBank/DDBJ whole genome shotgun (WGS) entry which is preliminary data.</text>
</comment>
<feature type="compositionally biased region" description="Low complexity" evidence="3">
    <location>
        <begin position="452"/>
        <end position="463"/>
    </location>
</feature>
<dbReference type="PANTHER" id="PTHR11188">
    <property type="entry name" value="ARRESTIN DOMAIN CONTAINING PROTEIN"/>
    <property type="match status" value="1"/>
</dbReference>
<dbReference type="Pfam" id="PF02752">
    <property type="entry name" value="Arrestin_C"/>
    <property type="match status" value="1"/>
</dbReference>
<dbReference type="SUPFAM" id="SSF81296">
    <property type="entry name" value="E set domains"/>
    <property type="match status" value="1"/>
</dbReference>
<dbReference type="Proteomes" id="UP000183809">
    <property type="component" value="Unassembled WGS sequence"/>
</dbReference>
<protein>
    <submittedName>
        <fullName evidence="5">Carbon catabolite repression protein</fullName>
    </submittedName>
</protein>
<comment type="subunit">
    <text evidence="2">Interacts with hulA.</text>
</comment>
<feature type="compositionally biased region" description="Polar residues" evidence="3">
    <location>
        <begin position="464"/>
        <end position="477"/>
    </location>
</feature>
<dbReference type="Gene3D" id="2.60.40.640">
    <property type="match status" value="1"/>
</dbReference>
<evidence type="ECO:0000259" key="4">
    <source>
        <dbReference type="SMART" id="SM01017"/>
    </source>
</evidence>
<dbReference type="SMART" id="SM01017">
    <property type="entry name" value="Arrestin_C"/>
    <property type="match status" value="1"/>
</dbReference>
<comment type="similarity">
    <text evidence="1">Belongs to the arrestin family.</text>
</comment>
<name>A0A1J9QPG7_9PEZI</name>
<organism evidence="5 6">
    <name type="scientific">Diplodia corticola</name>
    <dbReference type="NCBI Taxonomy" id="236234"/>
    <lineage>
        <taxon>Eukaryota</taxon>
        <taxon>Fungi</taxon>
        <taxon>Dikarya</taxon>
        <taxon>Ascomycota</taxon>
        <taxon>Pezizomycotina</taxon>
        <taxon>Dothideomycetes</taxon>
        <taxon>Dothideomycetes incertae sedis</taxon>
        <taxon>Botryosphaeriales</taxon>
        <taxon>Botryosphaeriaceae</taxon>
        <taxon>Diplodia</taxon>
    </lineage>
</organism>
<dbReference type="EMBL" id="MNUE01000062">
    <property type="protein sequence ID" value="OJD30353.1"/>
    <property type="molecule type" value="Genomic_DNA"/>
</dbReference>
<dbReference type="GO" id="GO:0005886">
    <property type="term" value="C:plasma membrane"/>
    <property type="evidence" value="ECO:0007669"/>
    <property type="project" value="TreeGrafter"/>
</dbReference>
<dbReference type="InterPro" id="IPR011022">
    <property type="entry name" value="Arrestin_C-like"/>
</dbReference>
<dbReference type="RefSeq" id="XP_020126613.1">
    <property type="nucleotide sequence ID" value="XM_020278090.1"/>
</dbReference>
<dbReference type="STRING" id="236234.A0A1J9QPG7"/>
<dbReference type="GeneID" id="31018351"/>
<dbReference type="GO" id="GO:0030674">
    <property type="term" value="F:protein-macromolecule adaptor activity"/>
    <property type="evidence" value="ECO:0007669"/>
    <property type="project" value="TreeGrafter"/>
</dbReference>
<dbReference type="GO" id="GO:0031625">
    <property type="term" value="F:ubiquitin protein ligase binding"/>
    <property type="evidence" value="ECO:0007669"/>
    <property type="project" value="TreeGrafter"/>
</dbReference>
<dbReference type="InterPro" id="IPR014756">
    <property type="entry name" value="Ig_E-set"/>
</dbReference>
<dbReference type="Pfam" id="PF00339">
    <property type="entry name" value="Arrestin_N"/>
    <property type="match status" value="1"/>
</dbReference>
<feature type="region of interest" description="Disordered" evidence="3">
    <location>
        <begin position="556"/>
        <end position="595"/>
    </location>
</feature>
<gene>
    <name evidence="5" type="ORF">BKCO1_6200051</name>
</gene>